<feature type="transmembrane region" description="Helical" evidence="8">
    <location>
        <begin position="176"/>
        <end position="195"/>
    </location>
</feature>
<dbReference type="GO" id="GO:0005524">
    <property type="term" value="F:ATP binding"/>
    <property type="evidence" value="ECO:0007669"/>
    <property type="project" value="UniProtKB-KW"/>
</dbReference>
<dbReference type="SMART" id="SM00382">
    <property type="entry name" value="AAA"/>
    <property type="match status" value="1"/>
</dbReference>
<dbReference type="Gene3D" id="3.40.50.300">
    <property type="entry name" value="P-loop containing nucleotide triphosphate hydrolases"/>
    <property type="match status" value="1"/>
</dbReference>
<dbReference type="EMBL" id="BA000039">
    <property type="protein sequence ID" value="BAC08111.1"/>
    <property type="molecule type" value="Genomic_DNA"/>
</dbReference>
<feature type="transmembrane region" description="Helical" evidence="8">
    <location>
        <begin position="255"/>
        <end position="279"/>
    </location>
</feature>
<evidence type="ECO:0000256" key="7">
    <source>
        <dbReference type="ARBA" id="ARBA00023136"/>
    </source>
</evidence>
<organism evidence="11 12">
    <name type="scientific">Thermosynechococcus vestitus (strain NIES-2133 / IAM M-273 / BP-1)</name>
    <dbReference type="NCBI Taxonomy" id="197221"/>
    <lineage>
        <taxon>Bacteria</taxon>
        <taxon>Bacillati</taxon>
        <taxon>Cyanobacteriota</taxon>
        <taxon>Cyanophyceae</taxon>
        <taxon>Acaryochloridales</taxon>
        <taxon>Thermosynechococcaceae</taxon>
        <taxon>Thermosynechococcus</taxon>
    </lineage>
</organism>
<reference evidence="11 12" key="1">
    <citation type="journal article" date="2002" name="DNA Res.">
        <title>Complete genome structure of the thermophilic cyanobacterium Thermosynechococcus elongatus BP-1.</title>
        <authorList>
            <person name="Nakamura Y."/>
            <person name="Kaneko T."/>
            <person name="Sato S."/>
            <person name="Ikeuchi M."/>
            <person name="Katoh H."/>
            <person name="Sasamoto S."/>
            <person name="Watanabe A."/>
            <person name="Iriguchi M."/>
            <person name="Kawashima K."/>
            <person name="Kimura T."/>
            <person name="Kishida Y."/>
            <person name="Kiyokawa C."/>
            <person name="Kohara M."/>
            <person name="Matsumoto M."/>
            <person name="Matsuno A."/>
            <person name="Nakazaki N."/>
            <person name="Shimpo S."/>
            <person name="Sugimoto M."/>
            <person name="Takeuchi C."/>
            <person name="Yamada M."/>
            <person name="Tabata S."/>
        </authorList>
    </citation>
    <scope>NUCLEOTIDE SEQUENCE [LARGE SCALE GENOMIC DNA]</scope>
    <source>
        <strain evidence="12">IAM M-273 / NIES-2133 / BP-1</strain>
    </source>
</reference>
<evidence type="ECO:0000259" key="9">
    <source>
        <dbReference type="PROSITE" id="PS50893"/>
    </source>
</evidence>
<evidence type="ECO:0000256" key="2">
    <source>
        <dbReference type="ARBA" id="ARBA00022448"/>
    </source>
</evidence>
<dbReference type="CDD" id="cd18544">
    <property type="entry name" value="ABC_6TM_TmrA_like"/>
    <property type="match status" value="1"/>
</dbReference>
<dbReference type="InterPro" id="IPR011527">
    <property type="entry name" value="ABC1_TM_dom"/>
</dbReference>
<dbReference type="Pfam" id="PF00664">
    <property type="entry name" value="ABC_membrane"/>
    <property type="match status" value="1"/>
</dbReference>
<evidence type="ECO:0000256" key="8">
    <source>
        <dbReference type="SAM" id="Phobius"/>
    </source>
</evidence>
<dbReference type="STRING" id="197221.gene:10747149"/>
<dbReference type="CDD" id="cd03254">
    <property type="entry name" value="ABCC_Glucan_exporter_like"/>
    <property type="match status" value="1"/>
</dbReference>
<dbReference type="InterPro" id="IPR027417">
    <property type="entry name" value="P-loop_NTPase"/>
</dbReference>
<feature type="transmembrane region" description="Helical" evidence="8">
    <location>
        <begin position="73"/>
        <end position="91"/>
    </location>
</feature>
<evidence type="ECO:0000256" key="6">
    <source>
        <dbReference type="ARBA" id="ARBA00022989"/>
    </source>
</evidence>
<evidence type="ECO:0000313" key="11">
    <source>
        <dbReference type="EMBL" id="BAC08111.1"/>
    </source>
</evidence>
<dbReference type="InterPro" id="IPR017871">
    <property type="entry name" value="ABC_transporter-like_CS"/>
</dbReference>
<dbReference type="Proteomes" id="UP000000440">
    <property type="component" value="Chromosome"/>
</dbReference>
<dbReference type="InterPro" id="IPR039421">
    <property type="entry name" value="Type_1_exporter"/>
</dbReference>
<keyword evidence="3 8" id="KW-0812">Transmembrane</keyword>
<dbReference type="eggNOG" id="COG1132">
    <property type="taxonomic scope" value="Bacteria"/>
</dbReference>
<evidence type="ECO:0000313" key="12">
    <source>
        <dbReference type="Proteomes" id="UP000000440"/>
    </source>
</evidence>
<sequence length="604" mass="67541">MTAATRSTDWQLLQRLLPYLKPYRWGLVGSGLLLIPLAAAAALQPIIIGQAIALLKGEESTYGFLKTLTLTQGIDLLSMALLVTVVLRFGVQAAQGYWIQKIGQNITADLRHDLFDHVLRLSSRFFDRTPVGKLITRLTSDVDALGDVFATGAVGVLSDVFSMLVVILTMFFIDRLLATLLLALVLPIAALIIYFQHCYRVANYKSREELSLLNADLQENIVGITVVQLFRREAFNSQLFRRRNQRYIKEVDRTIFYDSAVSATLEWIAFVAIAGVLWLGGALVQQRTIDFGTLATFILFSQRVFDPLRQLAEKFTTVQAGLTAIERIHDLLSEPIEIHDPDRTFLRLPQIENTAPAVEFRDVWLAYKDDDYVLKQLSFQIHAGEKVAIVGPTGAGKSSIIRLLCRLYEPTRGEVLIGGRNVRDFTQAELRQHIGVILQESFLFSGDVKGNIALGDNYTLAEIQRVAAEMNIAEFIEQLPQGYDTALRQRGTNLSAGQRQLLAFARVAIRNPEILVLDEATANLDVGTEALIQEALNRLLVNRTAMIIAHRLATIRHVDRIFVLKRGQLVEQGSHSELLARNGVYAHLYRLQALTKDVAPQQDA</sequence>
<feature type="transmembrane region" description="Helical" evidence="8">
    <location>
        <begin position="25"/>
        <end position="53"/>
    </location>
</feature>
<evidence type="ECO:0000256" key="5">
    <source>
        <dbReference type="ARBA" id="ARBA00022840"/>
    </source>
</evidence>
<proteinExistence type="predicted"/>
<gene>
    <name evidence="11" type="ordered locus">tll0559</name>
</gene>
<dbReference type="PROSITE" id="PS50893">
    <property type="entry name" value="ABC_TRANSPORTER_2"/>
    <property type="match status" value="1"/>
</dbReference>
<evidence type="ECO:0000256" key="4">
    <source>
        <dbReference type="ARBA" id="ARBA00022741"/>
    </source>
</evidence>
<evidence type="ECO:0000256" key="1">
    <source>
        <dbReference type="ARBA" id="ARBA00004651"/>
    </source>
</evidence>
<keyword evidence="5 11" id="KW-0067">ATP-binding</keyword>
<evidence type="ECO:0000256" key="3">
    <source>
        <dbReference type="ARBA" id="ARBA00022692"/>
    </source>
</evidence>
<dbReference type="KEGG" id="tel:tll0559"/>
<dbReference type="InterPro" id="IPR003593">
    <property type="entry name" value="AAA+_ATPase"/>
</dbReference>
<comment type="subcellular location">
    <subcellularLocation>
        <location evidence="1">Cell membrane</location>
        <topology evidence="1">Multi-pass membrane protein</topology>
    </subcellularLocation>
</comment>
<dbReference type="GO" id="GO:0015421">
    <property type="term" value="F:ABC-type oligopeptide transporter activity"/>
    <property type="evidence" value="ECO:0007669"/>
    <property type="project" value="TreeGrafter"/>
</dbReference>
<keyword evidence="12" id="KW-1185">Reference proteome</keyword>
<dbReference type="PANTHER" id="PTHR43394">
    <property type="entry name" value="ATP-DEPENDENT PERMEASE MDL1, MITOCHONDRIAL"/>
    <property type="match status" value="1"/>
</dbReference>
<dbReference type="PROSITE" id="PS00211">
    <property type="entry name" value="ABC_TRANSPORTER_1"/>
    <property type="match status" value="1"/>
</dbReference>
<keyword evidence="7 8" id="KW-0472">Membrane</keyword>
<feature type="domain" description="ABC transporter" evidence="9">
    <location>
        <begin position="358"/>
        <end position="591"/>
    </location>
</feature>
<keyword evidence="4" id="KW-0547">Nucleotide-binding</keyword>
<dbReference type="SUPFAM" id="SSF90123">
    <property type="entry name" value="ABC transporter transmembrane region"/>
    <property type="match status" value="1"/>
</dbReference>
<dbReference type="FunFam" id="3.40.50.300:FF:000287">
    <property type="entry name" value="Multidrug ABC transporter ATP-binding protein"/>
    <property type="match status" value="1"/>
</dbReference>
<keyword evidence="6 8" id="KW-1133">Transmembrane helix</keyword>
<feature type="domain" description="ABC transmembrane type-1" evidence="10">
    <location>
        <begin position="28"/>
        <end position="320"/>
    </location>
</feature>
<name>Q8DLD6_THEVB</name>
<dbReference type="InterPro" id="IPR036640">
    <property type="entry name" value="ABC1_TM_sf"/>
</dbReference>
<accession>Q8DLD6</accession>
<dbReference type="GO" id="GO:0016887">
    <property type="term" value="F:ATP hydrolysis activity"/>
    <property type="evidence" value="ECO:0007669"/>
    <property type="project" value="InterPro"/>
</dbReference>
<dbReference type="Pfam" id="PF00005">
    <property type="entry name" value="ABC_tran"/>
    <property type="match status" value="1"/>
</dbReference>
<dbReference type="AlphaFoldDB" id="Q8DLD6"/>
<dbReference type="SUPFAM" id="SSF52540">
    <property type="entry name" value="P-loop containing nucleoside triphosphate hydrolases"/>
    <property type="match status" value="1"/>
</dbReference>
<dbReference type="PANTHER" id="PTHR43394:SF1">
    <property type="entry name" value="ATP-BINDING CASSETTE SUB-FAMILY B MEMBER 10, MITOCHONDRIAL"/>
    <property type="match status" value="1"/>
</dbReference>
<dbReference type="PROSITE" id="PS50929">
    <property type="entry name" value="ABC_TM1F"/>
    <property type="match status" value="1"/>
</dbReference>
<dbReference type="EnsemblBacteria" id="BAC08111">
    <property type="protein sequence ID" value="BAC08111"/>
    <property type="gene ID" value="BAC08111"/>
</dbReference>
<dbReference type="Gene3D" id="1.20.1560.10">
    <property type="entry name" value="ABC transporter type 1, transmembrane domain"/>
    <property type="match status" value="1"/>
</dbReference>
<dbReference type="InterPro" id="IPR003439">
    <property type="entry name" value="ABC_transporter-like_ATP-bd"/>
</dbReference>
<dbReference type="RefSeq" id="WP_011056407.1">
    <property type="nucleotide sequence ID" value="NC_004113.1"/>
</dbReference>
<protein>
    <submittedName>
        <fullName evidence="11">ABC transporter ATP-binding protein</fullName>
    </submittedName>
</protein>
<evidence type="ECO:0000259" key="10">
    <source>
        <dbReference type="PROSITE" id="PS50929"/>
    </source>
</evidence>
<dbReference type="PATRIC" id="fig|197221.4.peg.591"/>
<keyword evidence="2" id="KW-0813">Transport</keyword>
<feature type="transmembrane region" description="Helical" evidence="8">
    <location>
        <begin position="148"/>
        <end position="170"/>
    </location>
</feature>
<dbReference type="GO" id="GO:0005886">
    <property type="term" value="C:plasma membrane"/>
    <property type="evidence" value="ECO:0007669"/>
    <property type="project" value="UniProtKB-SubCell"/>
</dbReference>